<evidence type="ECO:0000313" key="2">
    <source>
        <dbReference type="EMBL" id="MCQ8104980.1"/>
    </source>
</evidence>
<organism evidence="2 3">
    <name type="scientific">Methylomonas subterranea</name>
    <dbReference type="NCBI Taxonomy" id="2952225"/>
    <lineage>
        <taxon>Bacteria</taxon>
        <taxon>Pseudomonadati</taxon>
        <taxon>Pseudomonadota</taxon>
        <taxon>Gammaproteobacteria</taxon>
        <taxon>Methylococcales</taxon>
        <taxon>Methylococcaceae</taxon>
        <taxon>Methylomonas</taxon>
    </lineage>
</organism>
<gene>
    <name evidence="2" type="ORF">NP590_12765</name>
</gene>
<name>A0ABT1THP9_9GAMM</name>
<accession>A0ABT1THP9</accession>
<dbReference type="Pfam" id="PF10975">
    <property type="entry name" value="DUF2802"/>
    <property type="match status" value="1"/>
</dbReference>
<sequence length="139" mass="15332">MNESVIWAIAGLALVLFALMAVGLISVWRQQKRLAQEYQLLHKQLQRSSDDVAGLCAAAIAVDKRLSENESHLYRMLDSLSSPQPMPDEFEVAEEEVSEGGYAAAIEKIRLGASLDELVKNCGLTRDEAVLLMRLHGAH</sequence>
<evidence type="ECO:0000313" key="3">
    <source>
        <dbReference type="Proteomes" id="UP001524499"/>
    </source>
</evidence>
<dbReference type="EMBL" id="JANIBJ010000022">
    <property type="protein sequence ID" value="MCQ8104980.1"/>
    <property type="molecule type" value="Genomic_DNA"/>
</dbReference>
<keyword evidence="1" id="KW-1133">Transmembrane helix</keyword>
<protein>
    <submittedName>
        <fullName evidence="2">DUF2802 domain-containing protein</fullName>
    </submittedName>
</protein>
<evidence type="ECO:0000256" key="1">
    <source>
        <dbReference type="SAM" id="Phobius"/>
    </source>
</evidence>
<comment type="caution">
    <text evidence="2">The sequence shown here is derived from an EMBL/GenBank/DDBJ whole genome shotgun (WGS) entry which is preliminary data.</text>
</comment>
<keyword evidence="1" id="KW-0472">Membrane</keyword>
<keyword evidence="1" id="KW-0812">Transmembrane</keyword>
<dbReference type="Proteomes" id="UP001524499">
    <property type="component" value="Unassembled WGS sequence"/>
</dbReference>
<dbReference type="RefSeq" id="WP_256602825.1">
    <property type="nucleotide sequence ID" value="NZ_JANIBJ010000022.1"/>
</dbReference>
<dbReference type="InterPro" id="IPR021244">
    <property type="entry name" value="DUF2802"/>
</dbReference>
<proteinExistence type="predicted"/>
<feature type="transmembrane region" description="Helical" evidence="1">
    <location>
        <begin position="6"/>
        <end position="28"/>
    </location>
</feature>
<keyword evidence="3" id="KW-1185">Reference proteome</keyword>
<reference evidence="2 3" key="1">
    <citation type="submission" date="2022-07" db="EMBL/GenBank/DDBJ databases">
        <title>Methylomonas rivi sp. nov., Methylomonas rosea sp. nov., Methylomonas aureus sp. nov. and Methylomonas subterranea sp. nov., four novel methanotrophs isolated from a freshwater creek and the deep terrestrial subsurface.</title>
        <authorList>
            <person name="Abin C."/>
            <person name="Sankaranarayanan K."/>
            <person name="Garner C."/>
            <person name="Sindelar R."/>
            <person name="Kotary K."/>
            <person name="Garner R."/>
            <person name="Barclay S."/>
            <person name="Lawson P."/>
            <person name="Krumholz L."/>
        </authorList>
    </citation>
    <scope>NUCLEOTIDE SEQUENCE [LARGE SCALE GENOMIC DNA]</scope>
    <source>
        <strain evidence="2 3">SURF-2</strain>
    </source>
</reference>